<feature type="compositionally biased region" description="Basic and acidic residues" evidence="1">
    <location>
        <begin position="73"/>
        <end position="99"/>
    </location>
</feature>
<comment type="caution">
    <text evidence="2">The sequence shown here is derived from an EMBL/GenBank/DDBJ whole genome shotgun (WGS) entry which is preliminary data.</text>
</comment>
<sequence>MLFHCSNFRATSNSDAIGTEGRSDEILFITVRGSEDVRLPVIDIVFTTRTKDGDDETTAFCGVRKIVRGSFRKRGEPKNKEERGKRERDGIIRDRQRNG</sequence>
<evidence type="ECO:0000313" key="3">
    <source>
        <dbReference type="Proteomes" id="UP000735302"/>
    </source>
</evidence>
<dbReference type="Proteomes" id="UP000735302">
    <property type="component" value="Unassembled WGS sequence"/>
</dbReference>
<proteinExistence type="predicted"/>
<name>A0AAV4C6I7_9GAST</name>
<feature type="region of interest" description="Disordered" evidence="1">
    <location>
        <begin position="71"/>
        <end position="99"/>
    </location>
</feature>
<gene>
    <name evidence="2" type="ORF">PoB_005316900</name>
</gene>
<accession>A0AAV4C6I7</accession>
<keyword evidence="3" id="KW-1185">Reference proteome</keyword>
<reference evidence="2 3" key="1">
    <citation type="journal article" date="2021" name="Elife">
        <title>Chloroplast acquisition without the gene transfer in kleptoplastic sea slugs, Plakobranchus ocellatus.</title>
        <authorList>
            <person name="Maeda T."/>
            <person name="Takahashi S."/>
            <person name="Yoshida T."/>
            <person name="Shimamura S."/>
            <person name="Takaki Y."/>
            <person name="Nagai Y."/>
            <person name="Toyoda A."/>
            <person name="Suzuki Y."/>
            <person name="Arimoto A."/>
            <person name="Ishii H."/>
            <person name="Satoh N."/>
            <person name="Nishiyama T."/>
            <person name="Hasebe M."/>
            <person name="Maruyama T."/>
            <person name="Minagawa J."/>
            <person name="Obokata J."/>
            <person name="Shigenobu S."/>
        </authorList>
    </citation>
    <scope>NUCLEOTIDE SEQUENCE [LARGE SCALE GENOMIC DNA]</scope>
</reference>
<dbReference type="AlphaFoldDB" id="A0AAV4C6I7"/>
<evidence type="ECO:0000256" key="1">
    <source>
        <dbReference type="SAM" id="MobiDB-lite"/>
    </source>
</evidence>
<evidence type="ECO:0000313" key="2">
    <source>
        <dbReference type="EMBL" id="GFO26664.1"/>
    </source>
</evidence>
<dbReference type="EMBL" id="BLXT01005852">
    <property type="protein sequence ID" value="GFO26664.1"/>
    <property type="molecule type" value="Genomic_DNA"/>
</dbReference>
<organism evidence="2 3">
    <name type="scientific">Plakobranchus ocellatus</name>
    <dbReference type="NCBI Taxonomy" id="259542"/>
    <lineage>
        <taxon>Eukaryota</taxon>
        <taxon>Metazoa</taxon>
        <taxon>Spiralia</taxon>
        <taxon>Lophotrochozoa</taxon>
        <taxon>Mollusca</taxon>
        <taxon>Gastropoda</taxon>
        <taxon>Heterobranchia</taxon>
        <taxon>Euthyneura</taxon>
        <taxon>Panpulmonata</taxon>
        <taxon>Sacoglossa</taxon>
        <taxon>Placobranchoidea</taxon>
        <taxon>Plakobranchidae</taxon>
        <taxon>Plakobranchus</taxon>
    </lineage>
</organism>
<protein>
    <submittedName>
        <fullName evidence="2">Uncharacterized protein</fullName>
    </submittedName>
</protein>